<protein>
    <submittedName>
        <fullName evidence="5">HMG high mobility group box-containing protein</fullName>
    </submittedName>
</protein>
<sequence length="427" mass="47096">MNIAPTDASKAPYAASGEIVDRTQGILPGAAAGGEGRLEDLKKSSSGGSPESSRGSDLKKKAMDHREKGIMVEEEDNDDAASDFKTGTDAAEIDKLTVKKRRARKKWKKPRDKPNRPLSAYNLFFQKERARMLGDEAEKHDNDKGKKRVHRKTHGKIGFAEMARVIGAKWKTLDDEEKHEFEGVAAKEKARYAKELAVWKEEQKRKEEEARKASKGEKGSSTKEDVKGERAPFTPEQEMGFRMQMMANRGGFPFFGTDAHQRQQMPTIDYLRSMQEERASSMFGGAPFIGDSVQQQFPNASEASANALLNQFQGPPQGSLGMDGSGGGISDYQQLQMARMQMINSSMMGGPMGVGMMGSTMGMGGGFPPMNDLEFQRLQQMRMMQGMNQMDASNRGMSGSNESHQAGPNSIDAAMMRRFQNRFGGGM</sequence>
<evidence type="ECO:0000313" key="5">
    <source>
        <dbReference type="EMBL" id="KAG7347058.1"/>
    </source>
</evidence>
<dbReference type="AlphaFoldDB" id="A0A9K3KQ48"/>
<feature type="compositionally biased region" description="Basic and acidic residues" evidence="3">
    <location>
        <begin position="200"/>
        <end position="230"/>
    </location>
</feature>
<dbReference type="InterPro" id="IPR009071">
    <property type="entry name" value="HMG_box_dom"/>
</dbReference>
<dbReference type="PROSITE" id="PS50118">
    <property type="entry name" value="HMG_BOX_2"/>
    <property type="match status" value="1"/>
</dbReference>
<comment type="caution">
    <text evidence="5">The sequence shown here is derived from an EMBL/GenBank/DDBJ whole genome shotgun (WGS) entry which is preliminary data.</text>
</comment>
<feature type="compositionally biased region" description="Acidic residues" evidence="3">
    <location>
        <begin position="72"/>
        <end position="81"/>
    </location>
</feature>
<keyword evidence="6" id="KW-1185">Reference proteome</keyword>
<feature type="region of interest" description="Disordered" evidence="3">
    <location>
        <begin position="1"/>
        <end position="118"/>
    </location>
</feature>
<reference evidence="5" key="2">
    <citation type="submission" date="2021-04" db="EMBL/GenBank/DDBJ databases">
        <authorList>
            <person name="Podell S."/>
        </authorList>
    </citation>
    <scope>NUCLEOTIDE SEQUENCE</scope>
    <source>
        <strain evidence="5">Hildebrandi</strain>
    </source>
</reference>
<evidence type="ECO:0000259" key="4">
    <source>
        <dbReference type="PROSITE" id="PS50118"/>
    </source>
</evidence>
<feature type="compositionally biased region" description="Basic residues" evidence="3">
    <location>
        <begin position="145"/>
        <end position="155"/>
    </location>
</feature>
<dbReference type="GO" id="GO:0003677">
    <property type="term" value="F:DNA binding"/>
    <property type="evidence" value="ECO:0007669"/>
    <property type="project" value="UniProtKB-UniRule"/>
</dbReference>
<accession>A0A9K3KQ48</accession>
<dbReference type="Pfam" id="PF09011">
    <property type="entry name" value="HMG_box_2"/>
    <property type="match status" value="1"/>
</dbReference>
<evidence type="ECO:0000256" key="3">
    <source>
        <dbReference type="SAM" id="MobiDB-lite"/>
    </source>
</evidence>
<feature type="domain" description="HMG box" evidence="4">
    <location>
        <begin position="114"/>
        <end position="200"/>
    </location>
</feature>
<proteinExistence type="predicted"/>
<dbReference type="SMART" id="SM00398">
    <property type="entry name" value="HMG"/>
    <property type="match status" value="1"/>
</dbReference>
<feature type="region of interest" description="Disordered" evidence="3">
    <location>
        <begin position="200"/>
        <end position="234"/>
    </location>
</feature>
<feature type="compositionally biased region" description="Basic residues" evidence="3">
    <location>
        <begin position="98"/>
        <end position="111"/>
    </location>
</feature>
<dbReference type="PANTHER" id="PTHR48112">
    <property type="entry name" value="HIGH MOBILITY GROUP PROTEIN DSP1"/>
    <property type="match status" value="1"/>
</dbReference>
<dbReference type="Proteomes" id="UP000693970">
    <property type="component" value="Unassembled WGS sequence"/>
</dbReference>
<feature type="region of interest" description="Disordered" evidence="3">
    <location>
        <begin position="135"/>
        <end position="156"/>
    </location>
</feature>
<organism evidence="5 6">
    <name type="scientific">Nitzschia inconspicua</name>
    <dbReference type="NCBI Taxonomy" id="303405"/>
    <lineage>
        <taxon>Eukaryota</taxon>
        <taxon>Sar</taxon>
        <taxon>Stramenopiles</taxon>
        <taxon>Ochrophyta</taxon>
        <taxon>Bacillariophyta</taxon>
        <taxon>Bacillariophyceae</taxon>
        <taxon>Bacillariophycidae</taxon>
        <taxon>Bacillariales</taxon>
        <taxon>Bacillariaceae</taxon>
        <taxon>Nitzschia</taxon>
    </lineage>
</organism>
<gene>
    <name evidence="5" type="ORF">IV203_006127</name>
</gene>
<keyword evidence="1 2" id="KW-0238">DNA-binding</keyword>
<reference evidence="5" key="1">
    <citation type="journal article" date="2021" name="Sci. Rep.">
        <title>Diploid genomic architecture of Nitzschia inconspicua, an elite biomass production diatom.</title>
        <authorList>
            <person name="Oliver A."/>
            <person name="Podell S."/>
            <person name="Pinowska A."/>
            <person name="Traller J.C."/>
            <person name="Smith S.R."/>
            <person name="McClure R."/>
            <person name="Beliaev A."/>
            <person name="Bohutskyi P."/>
            <person name="Hill E.A."/>
            <person name="Rabines A."/>
            <person name="Zheng H."/>
            <person name="Allen L.Z."/>
            <person name="Kuo A."/>
            <person name="Grigoriev I.V."/>
            <person name="Allen A.E."/>
            <person name="Hazlebeck D."/>
            <person name="Allen E.E."/>
        </authorList>
    </citation>
    <scope>NUCLEOTIDE SEQUENCE</scope>
    <source>
        <strain evidence="5">Hildebrandi</strain>
    </source>
</reference>
<feature type="compositionally biased region" description="Low complexity" evidence="3">
    <location>
        <begin position="44"/>
        <end position="53"/>
    </location>
</feature>
<feature type="DNA-binding region" description="HMG box" evidence="2">
    <location>
        <begin position="114"/>
        <end position="200"/>
    </location>
</feature>
<feature type="compositionally biased region" description="Basic and acidic residues" evidence="3">
    <location>
        <begin position="54"/>
        <end position="71"/>
    </location>
</feature>
<evidence type="ECO:0000313" key="6">
    <source>
        <dbReference type="Proteomes" id="UP000693970"/>
    </source>
</evidence>
<name>A0A9K3KQ48_9STRA</name>
<evidence type="ECO:0000256" key="2">
    <source>
        <dbReference type="PROSITE-ProRule" id="PRU00267"/>
    </source>
</evidence>
<dbReference type="EMBL" id="JAGRRH010000021">
    <property type="protein sequence ID" value="KAG7347058.1"/>
    <property type="molecule type" value="Genomic_DNA"/>
</dbReference>
<evidence type="ECO:0000256" key="1">
    <source>
        <dbReference type="ARBA" id="ARBA00023125"/>
    </source>
</evidence>
<dbReference type="PANTHER" id="PTHR48112:SF15">
    <property type="entry name" value="HMG BOX DOMAIN-CONTAINING PROTEIN"/>
    <property type="match status" value="1"/>
</dbReference>
<feature type="compositionally biased region" description="Basic and acidic residues" evidence="3">
    <location>
        <begin position="135"/>
        <end position="144"/>
    </location>
</feature>
<dbReference type="InterPro" id="IPR050342">
    <property type="entry name" value="HMGB"/>
</dbReference>
<dbReference type="OrthoDB" id="49152at2759"/>
<keyword evidence="2" id="KW-0539">Nucleus</keyword>
<dbReference type="GO" id="GO:0005634">
    <property type="term" value="C:nucleus"/>
    <property type="evidence" value="ECO:0007669"/>
    <property type="project" value="UniProtKB-UniRule"/>
</dbReference>